<keyword evidence="2" id="KW-1185">Reference proteome</keyword>
<proteinExistence type="predicted"/>
<dbReference type="AlphaFoldDB" id="A0AAD6LHG3"/>
<name>A0AAD6LHG3_9ROSI</name>
<comment type="caution">
    <text evidence="1">The sequence shown here is derived from an EMBL/GenBank/DDBJ whole genome shotgun (WGS) entry which is preliminary data.</text>
</comment>
<gene>
    <name evidence="1" type="ORF">NC653_038630</name>
</gene>
<accession>A0AAD6LHG3</accession>
<evidence type="ECO:0000313" key="2">
    <source>
        <dbReference type="Proteomes" id="UP001164929"/>
    </source>
</evidence>
<dbReference type="EMBL" id="JAQIZT010000017">
    <property type="protein sequence ID" value="KAJ6960665.1"/>
    <property type="molecule type" value="Genomic_DNA"/>
</dbReference>
<sequence length="78" mass="8876">MPRHACSLDHIGKPWHDLSLSKTSLSMLINDEVVQSKPRERGMNSNSSFNHSSFLLDPVEGLKLTISSYQFCFVLFCF</sequence>
<evidence type="ECO:0000313" key="1">
    <source>
        <dbReference type="EMBL" id="KAJ6960665.1"/>
    </source>
</evidence>
<organism evidence="1 2">
    <name type="scientific">Populus alba x Populus x berolinensis</name>
    <dbReference type="NCBI Taxonomy" id="444605"/>
    <lineage>
        <taxon>Eukaryota</taxon>
        <taxon>Viridiplantae</taxon>
        <taxon>Streptophyta</taxon>
        <taxon>Embryophyta</taxon>
        <taxon>Tracheophyta</taxon>
        <taxon>Spermatophyta</taxon>
        <taxon>Magnoliopsida</taxon>
        <taxon>eudicotyledons</taxon>
        <taxon>Gunneridae</taxon>
        <taxon>Pentapetalae</taxon>
        <taxon>rosids</taxon>
        <taxon>fabids</taxon>
        <taxon>Malpighiales</taxon>
        <taxon>Salicaceae</taxon>
        <taxon>Saliceae</taxon>
        <taxon>Populus</taxon>
    </lineage>
</organism>
<reference evidence="1" key="1">
    <citation type="journal article" date="2023" name="Mol. Ecol. Resour.">
        <title>Chromosome-level genome assembly of a triploid poplar Populus alba 'Berolinensis'.</title>
        <authorList>
            <person name="Chen S."/>
            <person name="Yu Y."/>
            <person name="Wang X."/>
            <person name="Wang S."/>
            <person name="Zhang T."/>
            <person name="Zhou Y."/>
            <person name="He R."/>
            <person name="Meng N."/>
            <person name="Wang Y."/>
            <person name="Liu W."/>
            <person name="Liu Z."/>
            <person name="Liu J."/>
            <person name="Guo Q."/>
            <person name="Huang H."/>
            <person name="Sederoff R.R."/>
            <person name="Wang G."/>
            <person name="Qu G."/>
            <person name="Chen S."/>
        </authorList>
    </citation>
    <scope>NUCLEOTIDE SEQUENCE</scope>
    <source>
        <strain evidence="1">SC-2020</strain>
    </source>
</reference>
<dbReference type="Proteomes" id="UP001164929">
    <property type="component" value="Chromosome 17"/>
</dbReference>
<protein>
    <submittedName>
        <fullName evidence="1">Uncharacterized protein</fullName>
    </submittedName>
</protein>